<sequence length="447" mass="50900">MAPNKEDCSEPPHGKPERTNSHPNGTKPHGCQHGVDRPKSRGSGQSPALRLPTEILLRVFEFLPILFAHEIREDLVAWSVTSSCPNLMNLSLVCRGWRQAAQGILYHSITLARSEQVELFLRTIRERPDLADRVTSAQLGLIDGTPEWSWSTEKQGNLSDQFLEVISRLGNLRNLLLRALTQGKRRDIHELISRLPLECLMLKFYDTHLDLQGSRLLFSPADIYRTVSKPKLQVFELNWRPHWDDNTDYEIPSDLEPALRRLSVTVNSPPGLIHLMRLLAPSLRDFNLYTEHALEPEATGEAMASLVHLHELRFHSQISTSVGAGETNGWFCNYLPALKKLKRLSVSDQVAQPSILKRLPASLDVLEYIYWDRRPDAMIGVFEEILEESQQPLPLKEFFVAVDEAAYNEAVDEDLVQQVTYSFAKRGVKFQVTFELADIPRIGWCQI</sequence>
<keyword evidence="4" id="KW-1185">Reference proteome</keyword>
<dbReference type="Gene3D" id="1.20.1280.50">
    <property type="match status" value="1"/>
</dbReference>
<dbReference type="InterPro" id="IPR032675">
    <property type="entry name" value="LRR_dom_sf"/>
</dbReference>
<organism evidence="3 4">
    <name type="scientific">Rhodotorula taiwanensis</name>
    <dbReference type="NCBI Taxonomy" id="741276"/>
    <lineage>
        <taxon>Eukaryota</taxon>
        <taxon>Fungi</taxon>
        <taxon>Dikarya</taxon>
        <taxon>Basidiomycota</taxon>
        <taxon>Pucciniomycotina</taxon>
        <taxon>Microbotryomycetes</taxon>
        <taxon>Sporidiobolales</taxon>
        <taxon>Sporidiobolaceae</taxon>
        <taxon>Rhodotorula</taxon>
    </lineage>
</organism>
<evidence type="ECO:0000313" key="4">
    <source>
        <dbReference type="Proteomes" id="UP000237144"/>
    </source>
</evidence>
<dbReference type="AlphaFoldDB" id="A0A2S5BDX6"/>
<feature type="compositionally biased region" description="Basic and acidic residues" evidence="1">
    <location>
        <begin position="1"/>
        <end position="20"/>
    </location>
</feature>
<comment type="caution">
    <text evidence="3">The sequence shown here is derived from an EMBL/GenBank/DDBJ whole genome shotgun (WGS) entry which is preliminary data.</text>
</comment>
<dbReference type="Pfam" id="PF12937">
    <property type="entry name" value="F-box-like"/>
    <property type="match status" value="1"/>
</dbReference>
<proteinExistence type="predicted"/>
<name>A0A2S5BDX6_9BASI</name>
<evidence type="ECO:0000256" key="1">
    <source>
        <dbReference type="SAM" id="MobiDB-lite"/>
    </source>
</evidence>
<evidence type="ECO:0000259" key="2">
    <source>
        <dbReference type="Pfam" id="PF12937"/>
    </source>
</evidence>
<evidence type="ECO:0000313" key="3">
    <source>
        <dbReference type="EMBL" id="POY74951.1"/>
    </source>
</evidence>
<dbReference type="EMBL" id="PJQD01000020">
    <property type="protein sequence ID" value="POY74951.1"/>
    <property type="molecule type" value="Genomic_DNA"/>
</dbReference>
<protein>
    <recommendedName>
        <fullName evidence="2">F-box domain-containing protein</fullName>
    </recommendedName>
</protein>
<reference evidence="3 4" key="1">
    <citation type="journal article" date="2018" name="Front. Microbiol.">
        <title>Prospects for Fungal Bioremediation of Acidic Radioactive Waste Sites: Characterization and Genome Sequence of Rhodotorula taiwanensis MD1149.</title>
        <authorList>
            <person name="Tkavc R."/>
            <person name="Matrosova V.Y."/>
            <person name="Grichenko O.E."/>
            <person name="Gostincar C."/>
            <person name="Volpe R.P."/>
            <person name="Klimenkova P."/>
            <person name="Gaidamakova E.K."/>
            <person name="Zhou C.E."/>
            <person name="Stewart B.J."/>
            <person name="Lyman M.G."/>
            <person name="Malfatti S.A."/>
            <person name="Rubinfeld B."/>
            <person name="Courtot M."/>
            <person name="Singh J."/>
            <person name="Dalgard C.L."/>
            <person name="Hamilton T."/>
            <person name="Frey K.G."/>
            <person name="Gunde-Cimerman N."/>
            <person name="Dugan L."/>
            <person name="Daly M.J."/>
        </authorList>
    </citation>
    <scope>NUCLEOTIDE SEQUENCE [LARGE SCALE GENOMIC DNA]</scope>
    <source>
        <strain evidence="3 4">MD1149</strain>
    </source>
</reference>
<gene>
    <name evidence="3" type="ORF">BMF94_1927</name>
</gene>
<accession>A0A2S5BDX6</accession>
<feature type="region of interest" description="Disordered" evidence="1">
    <location>
        <begin position="1"/>
        <end position="47"/>
    </location>
</feature>
<dbReference type="SUPFAM" id="SSF52047">
    <property type="entry name" value="RNI-like"/>
    <property type="match status" value="1"/>
</dbReference>
<dbReference type="Gene3D" id="3.80.10.10">
    <property type="entry name" value="Ribonuclease Inhibitor"/>
    <property type="match status" value="1"/>
</dbReference>
<dbReference type="InterPro" id="IPR001810">
    <property type="entry name" value="F-box_dom"/>
</dbReference>
<dbReference type="OrthoDB" id="2521209at2759"/>
<dbReference type="Proteomes" id="UP000237144">
    <property type="component" value="Unassembled WGS sequence"/>
</dbReference>
<feature type="domain" description="F-box" evidence="2">
    <location>
        <begin position="49"/>
        <end position="111"/>
    </location>
</feature>